<comment type="similarity">
    <text evidence="2 9">Belongs to the RecN family.</text>
</comment>
<dbReference type="RefSeq" id="WP_340365616.1">
    <property type="nucleotide sequence ID" value="NZ_JBBKZV010000015.1"/>
</dbReference>
<evidence type="ECO:0000313" key="12">
    <source>
        <dbReference type="EMBL" id="MEJ8824590.1"/>
    </source>
</evidence>
<gene>
    <name evidence="12" type="primary">recN</name>
    <name evidence="12" type="ORF">WKW80_21560</name>
</gene>
<dbReference type="SUPFAM" id="SSF52540">
    <property type="entry name" value="P-loop containing nucleoside triphosphate hydrolases"/>
    <property type="match status" value="1"/>
</dbReference>
<evidence type="ECO:0000313" key="13">
    <source>
        <dbReference type="Proteomes" id="UP001363010"/>
    </source>
</evidence>
<keyword evidence="4" id="KW-0547">Nucleotide-binding</keyword>
<evidence type="ECO:0000256" key="6">
    <source>
        <dbReference type="ARBA" id="ARBA00022840"/>
    </source>
</evidence>
<dbReference type="PANTHER" id="PTHR11059">
    <property type="entry name" value="DNA REPAIR PROTEIN RECN"/>
    <property type="match status" value="1"/>
</dbReference>
<dbReference type="PANTHER" id="PTHR11059:SF0">
    <property type="entry name" value="DNA REPAIR PROTEIN RECN"/>
    <property type="match status" value="1"/>
</dbReference>
<dbReference type="Gene3D" id="3.40.50.300">
    <property type="entry name" value="P-loop containing nucleotide triphosphate hydrolases"/>
    <property type="match status" value="2"/>
</dbReference>
<comment type="function">
    <text evidence="1 9">May be involved in recombinational repair of damaged DNA.</text>
</comment>
<organism evidence="12 13">
    <name type="scientific">Variovorax humicola</name>
    <dbReference type="NCBI Taxonomy" id="1769758"/>
    <lineage>
        <taxon>Bacteria</taxon>
        <taxon>Pseudomonadati</taxon>
        <taxon>Pseudomonadota</taxon>
        <taxon>Betaproteobacteria</taxon>
        <taxon>Burkholderiales</taxon>
        <taxon>Comamonadaceae</taxon>
        <taxon>Variovorax</taxon>
    </lineage>
</organism>
<evidence type="ECO:0000256" key="8">
    <source>
        <dbReference type="ARBA" id="ARBA00033408"/>
    </source>
</evidence>
<evidence type="ECO:0000256" key="10">
    <source>
        <dbReference type="SAM" id="MobiDB-lite"/>
    </source>
</evidence>
<accession>A0ABU8W3G0</accession>
<evidence type="ECO:0000256" key="1">
    <source>
        <dbReference type="ARBA" id="ARBA00003618"/>
    </source>
</evidence>
<comment type="caution">
    <text evidence="12">The sequence shown here is derived from an EMBL/GenBank/DDBJ whole genome shotgun (WGS) entry which is preliminary data.</text>
</comment>
<evidence type="ECO:0000256" key="3">
    <source>
        <dbReference type="ARBA" id="ARBA00021315"/>
    </source>
</evidence>
<dbReference type="Pfam" id="PF02463">
    <property type="entry name" value="SMC_N"/>
    <property type="match status" value="1"/>
</dbReference>
<sequence>MALRRIALRDFVIVRELELDLSSGFTVLTGETGAGKSILIDALQLALGNRADAGAVREGAERLDVSAEFDADTTLAGWLDEGGFEADDSLLLRRTVDLQGRSRGWINGSPATATQLRELGDRLLDIHGQHAWQSLTRPDAVRGLLDAYAGVRTDALDACWHAWRQSLAALETARSAQDSLQRDRERLQWQIGEVMKLAPGADEWEELSANHARASNAQTLIEAAEGAREALEGDDGGALSALTRAATLLQNCEHIEPEFKALGEVLASSVAQAADAAHTLHGYLRHADTDPQTLAELDERMGLWMSLARRYKRGPADLPALLAGWQDELKALDAASDLETLELVEQAAQQAFMKEAGTVGKTRKQAAPRLAKAVTLAMQGLGMQGGTFEVKLQTLAQPGRAGLEDISFLVSGHPGSTPRPIGKVASGGELSRIALAIAVTTSELGAAQTLIFDEVDAGVGGAVAETVGRLMKQLGRDRQVLAVTHLPQVAACADHHLVVAKRQVAGRTESGVTPLEGAAREKEVARMLGGEKVSQTSLAHAREMLDKTSTEARA</sequence>
<dbReference type="Proteomes" id="UP001363010">
    <property type="component" value="Unassembled WGS sequence"/>
</dbReference>
<dbReference type="InterPro" id="IPR003395">
    <property type="entry name" value="RecF/RecN/SMC_N"/>
</dbReference>
<evidence type="ECO:0000256" key="9">
    <source>
        <dbReference type="PIRNR" id="PIRNR003128"/>
    </source>
</evidence>
<dbReference type="EMBL" id="JBBKZV010000015">
    <property type="protein sequence ID" value="MEJ8824590.1"/>
    <property type="molecule type" value="Genomic_DNA"/>
</dbReference>
<keyword evidence="5 9" id="KW-0227">DNA damage</keyword>
<keyword evidence="6" id="KW-0067">ATP-binding</keyword>
<dbReference type="NCBIfam" id="NF008121">
    <property type="entry name" value="PRK10869.1"/>
    <property type="match status" value="1"/>
</dbReference>
<dbReference type="InterPro" id="IPR027417">
    <property type="entry name" value="P-loop_NTPase"/>
</dbReference>
<feature type="region of interest" description="Disordered" evidence="10">
    <location>
        <begin position="529"/>
        <end position="554"/>
    </location>
</feature>
<dbReference type="PIRSF" id="PIRSF003128">
    <property type="entry name" value="RecN"/>
    <property type="match status" value="1"/>
</dbReference>
<evidence type="ECO:0000256" key="4">
    <source>
        <dbReference type="ARBA" id="ARBA00022741"/>
    </source>
</evidence>
<evidence type="ECO:0000256" key="5">
    <source>
        <dbReference type="ARBA" id="ARBA00022763"/>
    </source>
</evidence>
<evidence type="ECO:0000256" key="7">
    <source>
        <dbReference type="ARBA" id="ARBA00023204"/>
    </source>
</evidence>
<protein>
    <recommendedName>
        <fullName evidence="3 9">DNA repair protein RecN</fullName>
    </recommendedName>
    <alternativeName>
        <fullName evidence="8 9">Recombination protein N</fullName>
    </alternativeName>
</protein>
<proteinExistence type="inferred from homology"/>
<keyword evidence="13" id="KW-1185">Reference proteome</keyword>
<keyword evidence="7 9" id="KW-0234">DNA repair</keyword>
<dbReference type="CDD" id="cd03241">
    <property type="entry name" value="ABC_RecN"/>
    <property type="match status" value="2"/>
</dbReference>
<evidence type="ECO:0000259" key="11">
    <source>
        <dbReference type="Pfam" id="PF02463"/>
    </source>
</evidence>
<dbReference type="NCBIfam" id="TIGR00634">
    <property type="entry name" value="recN"/>
    <property type="match status" value="1"/>
</dbReference>
<feature type="domain" description="RecF/RecN/SMC N-terminal" evidence="11">
    <location>
        <begin position="3"/>
        <end position="501"/>
    </location>
</feature>
<dbReference type="InterPro" id="IPR004604">
    <property type="entry name" value="DNA_recomb/repair_RecN"/>
</dbReference>
<name>A0ABU8W3G0_9BURK</name>
<evidence type="ECO:0000256" key="2">
    <source>
        <dbReference type="ARBA" id="ARBA00009441"/>
    </source>
</evidence>
<reference evidence="12 13" key="1">
    <citation type="submission" date="2024-03" db="EMBL/GenBank/DDBJ databases">
        <title>Novel species of the genus Variovorax.</title>
        <authorList>
            <person name="Liu Q."/>
            <person name="Xin Y.-H."/>
        </authorList>
    </citation>
    <scope>NUCLEOTIDE SEQUENCE [LARGE SCALE GENOMIC DNA]</scope>
    <source>
        <strain evidence="12 13">KACC 18501</strain>
    </source>
</reference>
<feature type="compositionally biased region" description="Basic and acidic residues" evidence="10">
    <location>
        <begin position="540"/>
        <end position="554"/>
    </location>
</feature>